<feature type="region of interest" description="Disordered" evidence="1">
    <location>
        <begin position="1"/>
        <end position="23"/>
    </location>
</feature>
<proteinExistence type="predicted"/>
<reference evidence="3" key="1">
    <citation type="submission" date="2016-11" db="EMBL/GenBank/DDBJ databases">
        <authorList>
            <person name="Jaros S."/>
            <person name="Januszkiewicz K."/>
            <person name="Wedrychowicz H."/>
        </authorList>
    </citation>
    <scope>NUCLEOTIDE SEQUENCE [LARGE SCALE GENOMIC DNA]</scope>
    <source>
        <strain evidence="3">DSM 7057</strain>
    </source>
</reference>
<comment type="caution">
    <text evidence="2">The sequence shown here is derived from an EMBL/GenBank/DDBJ whole genome shotgun (WGS) entry which is preliminary data.</text>
</comment>
<dbReference type="Proteomes" id="UP000182680">
    <property type="component" value="Unassembled WGS sequence"/>
</dbReference>
<evidence type="ECO:0000313" key="2">
    <source>
        <dbReference type="EMBL" id="SFW73278.1"/>
    </source>
</evidence>
<dbReference type="AlphaFoldDB" id="A0AA94HVA1"/>
<feature type="compositionally biased region" description="Basic residues" evidence="1">
    <location>
        <begin position="1"/>
        <end position="16"/>
    </location>
</feature>
<dbReference type="EMBL" id="FPIW01000092">
    <property type="protein sequence ID" value="SFW73278.1"/>
    <property type="molecule type" value="Genomic_DNA"/>
</dbReference>
<gene>
    <name evidence="2" type="ORF">SAMN02910291_02802</name>
</gene>
<dbReference type="RefSeq" id="WP_072312551.1">
    <property type="nucleotide sequence ID" value="NZ_FPIW01000092.1"/>
</dbReference>
<name>A0AA94HVA1_DESDE</name>
<organism evidence="2 3">
    <name type="scientific">Desulfovibrio desulfuricans</name>
    <dbReference type="NCBI Taxonomy" id="876"/>
    <lineage>
        <taxon>Bacteria</taxon>
        <taxon>Pseudomonadati</taxon>
        <taxon>Thermodesulfobacteriota</taxon>
        <taxon>Desulfovibrionia</taxon>
        <taxon>Desulfovibrionales</taxon>
        <taxon>Desulfovibrionaceae</taxon>
        <taxon>Desulfovibrio</taxon>
    </lineage>
</organism>
<sequence length="114" mass="13473">MRKARTRIRSQKRSKREHPDDRGRLLMDAIYESNDPEVQRVFHQVMKEEDMVLKAQIRQGEEWSMDSYLDRVCMRMGKRFFHLLSPVMQQRFQKKYPQALIDSGDAGATLATAV</sequence>
<evidence type="ECO:0000313" key="3">
    <source>
        <dbReference type="Proteomes" id="UP000182680"/>
    </source>
</evidence>
<protein>
    <submittedName>
        <fullName evidence="2">Uncharacterized protein</fullName>
    </submittedName>
</protein>
<accession>A0AA94HVA1</accession>
<evidence type="ECO:0000256" key="1">
    <source>
        <dbReference type="SAM" id="MobiDB-lite"/>
    </source>
</evidence>